<dbReference type="Pfam" id="PF04773">
    <property type="entry name" value="FecR"/>
    <property type="match status" value="1"/>
</dbReference>
<accession>A0A015SUW6</accession>
<dbReference type="Gene3D" id="2.60.120.1440">
    <property type="match status" value="1"/>
</dbReference>
<dbReference type="AlphaFoldDB" id="A0A015SUW6"/>
<dbReference type="EMBL" id="JGCY01000220">
    <property type="protein sequence ID" value="EXY75974.1"/>
    <property type="molecule type" value="Genomic_DNA"/>
</dbReference>
<evidence type="ECO:0000259" key="2">
    <source>
        <dbReference type="Pfam" id="PF04773"/>
    </source>
</evidence>
<evidence type="ECO:0000313" key="4">
    <source>
        <dbReference type="EMBL" id="EXY75974.1"/>
    </source>
</evidence>
<proteinExistence type="predicted"/>
<evidence type="ECO:0000259" key="3">
    <source>
        <dbReference type="Pfam" id="PF16344"/>
    </source>
</evidence>
<dbReference type="InterPro" id="IPR012373">
    <property type="entry name" value="Ferrdict_sens_TM"/>
</dbReference>
<dbReference type="Pfam" id="PF16344">
    <property type="entry name" value="FecR_C"/>
    <property type="match status" value="1"/>
</dbReference>
<dbReference type="RefSeq" id="WP_032587660.1">
    <property type="nucleotide sequence ID" value="NZ_JGCY01000220.1"/>
</dbReference>
<dbReference type="GO" id="GO:0016989">
    <property type="term" value="F:sigma factor antagonist activity"/>
    <property type="evidence" value="ECO:0007669"/>
    <property type="project" value="TreeGrafter"/>
</dbReference>
<name>A0A015SUW6_BACFG</name>
<keyword evidence="1" id="KW-1133">Transmembrane helix</keyword>
<evidence type="ECO:0000313" key="5">
    <source>
        <dbReference type="Proteomes" id="UP000020529"/>
    </source>
</evidence>
<protein>
    <submittedName>
        <fullName evidence="4">FecR family protein</fullName>
    </submittedName>
</protein>
<dbReference type="FunFam" id="2.60.120.1440:FF:000001">
    <property type="entry name" value="Putative anti-sigma factor"/>
    <property type="match status" value="1"/>
</dbReference>
<dbReference type="Gene3D" id="3.55.50.30">
    <property type="match status" value="1"/>
</dbReference>
<reference evidence="4 5" key="1">
    <citation type="submission" date="2014-02" db="EMBL/GenBank/DDBJ databases">
        <authorList>
            <person name="Sears C."/>
            <person name="Carroll K."/>
            <person name="Sack B.R."/>
            <person name="Qadri F."/>
            <person name="Myers L.L."/>
            <person name="Chung G.-T."/>
            <person name="Escheverria P."/>
            <person name="Fraser C.M."/>
            <person name="Sadzewicz L."/>
            <person name="Shefchek K.A."/>
            <person name="Tallon L."/>
            <person name="Das S.P."/>
            <person name="Daugherty S."/>
            <person name="Mongodin E.F."/>
        </authorList>
    </citation>
    <scope>NUCLEOTIDE SEQUENCE [LARGE SCALE GENOMIC DNA]</scope>
    <source>
        <strain evidence="5">3988T(B)14</strain>
    </source>
</reference>
<gene>
    <name evidence="4" type="ORF">M124_0183</name>
</gene>
<dbReference type="PANTHER" id="PTHR30273">
    <property type="entry name" value="PERIPLASMIC SIGNAL SENSOR AND SIGMA FACTOR ACTIVATOR FECR-RELATED"/>
    <property type="match status" value="1"/>
</dbReference>
<evidence type="ECO:0000256" key="1">
    <source>
        <dbReference type="SAM" id="Phobius"/>
    </source>
</evidence>
<sequence>MRKNKFKLFASFLNKNGDHSEKKLFASPEEQAEYDKLDFLWNQCFPPETEATDIWEKVQDKINADSTPIDLIKKNGKSIQWFNILRYSLVAASVAMLIGITCFLLMNDEERHDLNKIAQSLQTEIPQDIKEVTLVVSNQKKIELDNNAQVTYSATGQVQVNSNKLTEDDGKEAYNQIIVPKGKRSQIVLADNSKIWINSGSKVIYPRTFEGKYREIYVEGEVYLKVAHDTSKPFIVNTSGFEVSVLGTSFNISAYKNQEKATVVLVEGSVNVKDQQNRHIKMVPNEKVELNQAGITGKAKVDARDYISWIDGTWTLQGESLKQVLQRLQDYYGQNIRCDTLVENEQMFGKLYLNDDLNQVIKSILSILPTEYTIKNNVIYIE</sequence>
<organism evidence="4 5">
    <name type="scientific">Bacteroides fragilis str. 3988T(B)14</name>
    <dbReference type="NCBI Taxonomy" id="1339315"/>
    <lineage>
        <taxon>Bacteria</taxon>
        <taxon>Pseudomonadati</taxon>
        <taxon>Bacteroidota</taxon>
        <taxon>Bacteroidia</taxon>
        <taxon>Bacteroidales</taxon>
        <taxon>Bacteroidaceae</taxon>
        <taxon>Bacteroides</taxon>
    </lineage>
</organism>
<dbReference type="PATRIC" id="fig|1339315.3.peg.1001"/>
<feature type="domain" description="FecR protein" evidence="2">
    <location>
        <begin position="177"/>
        <end position="271"/>
    </location>
</feature>
<feature type="transmembrane region" description="Helical" evidence="1">
    <location>
        <begin position="84"/>
        <end position="106"/>
    </location>
</feature>
<dbReference type="InterPro" id="IPR006860">
    <property type="entry name" value="FecR"/>
</dbReference>
<keyword evidence="1" id="KW-0472">Membrane</keyword>
<dbReference type="PANTHER" id="PTHR30273:SF2">
    <property type="entry name" value="PROTEIN FECR"/>
    <property type="match status" value="1"/>
</dbReference>
<keyword evidence="1" id="KW-0812">Transmembrane</keyword>
<comment type="caution">
    <text evidence="4">The sequence shown here is derived from an EMBL/GenBank/DDBJ whole genome shotgun (WGS) entry which is preliminary data.</text>
</comment>
<dbReference type="Proteomes" id="UP000020529">
    <property type="component" value="Unassembled WGS sequence"/>
</dbReference>
<feature type="domain" description="Protein FecR C-terminal" evidence="3">
    <location>
        <begin position="316"/>
        <end position="381"/>
    </location>
</feature>
<dbReference type="InterPro" id="IPR032508">
    <property type="entry name" value="FecR_C"/>
</dbReference>